<dbReference type="CDD" id="cd04186">
    <property type="entry name" value="GT_2_like_c"/>
    <property type="match status" value="1"/>
</dbReference>
<comment type="pathway">
    <text evidence="1">Cell wall biogenesis; cell wall polysaccharide biosynthesis.</text>
</comment>
<proteinExistence type="inferred from homology"/>
<keyword evidence="5" id="KW-0812">Transmembrane</keyword>
<dbReference type="AlphaFoldDB" id="A0A1F4THZ6"/>
<evidence type="ECO:0000259" key="6">
    <source>
        <dbReference type="Pfam" id="PF00535"/>
    </source>
</evidence>
<dbReference type="Gene3D" id="3.90.550.10">
    <property type="entry name" value="Spore Coat Polysaccharide Biosynthesis Protein SpsA, Chain A"/>
    <property type="match status" value="1"/>
</dbReference>
<keyword evidence="5" id="KW-0472">Membrane</keyword>
<evidence type="ECO:0000256" key="2">
    <source>
        <dbReference type="ARBA" id="ARBA00006739"/>
    </source>
</evidence>
<comment type="similarity">
    <text evidence="2">Belongs to the glycosyltransferase 2 family.</text>
</comment>
<dbReference type="EMBL" id="MEUF01000082">
    <property type="protein sequence ID" value="OGC32345.1"/>
    <property type="molecule type" value="Genomic_DNA"/>
</dbReference>
<reference evidence="7 8" key="1">
    <citation type="journal article" date="2016" name="Nat. Commun.">
        <title>Thousands of microbial genomes shed light on interconnected biogeochemical processes in an aquifer system.</title>
        <authorList>
            <person name="Anantharaman K."/>
            <person name="Brown C.T."/>
            <person name="Hug L.A."/>
            <person name="Sharon I."/>
            <person name="Castelle C.J."/>
            <person name="Probst A.J."/>
            <person name="Thomas B.C."/>
            <person name="Singh A."/>
            <person name="Wilkins M.J."/>
            <person name="Karaoz U."/>
            <person name="Brodie E.L."/>
            <person name="Williams K.H."/>
            <person name="Hubbard S.S."/>
            <person name="Banfield J.F."/>
        </authorList>
    </citation>
    <scope>NUCLEOTIDE SEQUENCE [LARGE SCALE GENOMIC DNA]</scope>
</reference>
<dbReference type="PANTHER" id="PTHR43179">
    <property type="entry name" value="RHAMNOSYLTRANSFERASE WBBL"/>
    <property type="match status" value="1"/>
</dbReference>
<evidence type="ECO:0000313" key="8">
    <source>
        <dbReference type="Proteomes" id="UP000178951"/>
    </source>
</evidence>
<evidence type="ECO:0000256" key="1">
    <source>
        <dbReference type="ARBA" id="ARBA00004776"/>
    </source>
</evidence>
<evidence type="ECO:0000256" key="5">
    <source>
        <dbReference type="SAM" id="Phobius"/>
    </source>
</evidence>
<comment type="caution">
    <text evidence="7">The sequence shown here is derived from an EMBL/GenBank/DDBJ whole genome shotgun (WGS) entry which is preliminary data.</text>
</comment>
<gene>
    <name evidence="7" type="ORF">A2311_05220</name>
</gene>
<sequence>MKNFKLTIIVLHWNQLAVTRACLKSLLEGSSARYQVLLVDNGSVDGSAELLIKEFPQVNLIKNKTNLGFAAGNNVGIKAALASGAERIMLLNNDTIVESTAIFELDRTPFDISSPKIMVYDQPERVWFNGGGFLPVLNKPTHINYYALDNSDMTMPFPTAWISGCCLLAGRQVFEAIGLLDEDYYHGYEDVDWCCRAKQAGFSIGVIPKAKIFHKFAVSAGGKYSAFYTYFRTRNNLLFFRKRKWWFSLLLNLLTFPVYSFLISFKNQDKLAIKATAKAVSDFFFGRYGKGSADEFI</sequence>
<evidence type="ECO:0000256" key="4">
    <source>
        <dbReference type="ARBA" id="ARBA00022679"/>
    </source>
</evidence>
<feature type="transmembrane region" description="Helical" evidence="5">
    <location>
        <begin position="245"/>
        <end position="265"/>
    </location>
</feature>
<evidence type="ECO:0000313" key="7">
    <source>
        <dbReference type="EMBL" id="OGC32345.1"/>
    </source>
</evidence>
<dbReference type="Pfam" id="PF00535">
    <property type="entry name" value="Glycos_transf_2"/>
    <property type="match status" value="1"/>
</dbReference>
<dbReference type="PANTHER" id="PTHR43179:SF12">
    <property type="entry name" value="GALACTOFURANOSYLTRANSFERASE GLFT2"/>
    <property type="match status" value="1"/>
</dbReference>
<dbReference type="SUPFAM" id="SSF53448">
    <property type="entry name" value="Nucleotide-diphospho-sugar transferases"/>
    <property type="match status" value="1"/>
</dbReference>
<dbReference type="Proteomes" id="UP000178951">
    <property type="component" value="Unassembled WGS sequence"/>
</dbReference>
<dbReference type="GO" id="GO:0016757">
    <property type="term" value="F:glycosyltransferase activity"/>
    <property type="evidence" value="ECO:0007669"/>
    <property type="project" value="UniProtKB-KW"/>
</dbReference>
<dbReference type="STRING" id="1802583.A2311_05220"/>
<evidence type="ECO:0000256" key="3">
    <source>
        <dbReference type="ARBA" id="ARBA00022676"/>
    </source>
</evidence>
<keyword evidence="5" id="KW-1133">Transmembrane helix</keyword>
<keyword evidence="3" id="KW-0328">Glycosyltransferase</keyword>
<accession>A0A1F4THZ6</accession>
<keyword evidence="4" id="KW-0808">Transferase</keyword>
<dbReference type="InterPro" id="IPR001173">
    <property type="entry name" value="Glyco_trans_2-like"/>
</dbReference>
<feature type="domain" description="Glycosyltransferase 2-like" evidence="6">
    <location>
        <begin position="7"/>
        <end position="152"/>
    </location>
</feature>
<dbReference type="InterPro" id="IPR029044">
    <property type="entry name" value="Nucleotide-diphossugar_trans"/>
</dbReference>
<organism evidence="7 8">
    <name type="scientific">candidate division WOR-1 bacterium RIFOXYB2_FULL_48_7</name>
    <dbReference type="NCBI Taxonomy" id="1802583"/>
    <lineage>
        <taxon>Bacteria</taxon>
        <taxon>Bacillati</taxon>
        <taxon>Saganbacteria</taxon>
    </lineage>
</organism>
<name>A0A1F4THZ6_UNCSA</name>
<protein>
    <recommendedName>
        <fullName evidence="6">Glycosyltransferase 2-like domain-containing protein</fullName>
    </recommendedName>
</protein>